<keyword evidence="1" id="KW-0256">Endoplasmic reticulum</keyword>
<dbReference type="UniPathway" id="UPA00196"/>
<gene>
    <name evidence="4" type="ORF">K469DRAFT_690031</name>
</gene>
<dbReference type="OrthoDB" id="272139at2759"/>
<keyword evidence="1" id="KW-0808">Transferase</keyword>
<comment type="subcellular location">
    <subcellularLocation>
        <location evidence="1">Endoplasmic reticulum membrane</location>
        <topology evidence="1">Multi-pass membrane protein</topology>
    </subcellularLocation>
</comment>
<sequence length="648" mass="72553">MLFGAYIWLDLYPDIFDRFEGTDAWYLPICITWVSTTLPTRGGASGAHMLPKQAEMGGVVTLIYDAIEQKPHLQNTLFILLGDHGMTEQGSHGGASASEVASAMVFISPKFKSISHGLESPVQATGNYEYYSVINQVDFVLILASLIAFIILVESLGIFAAEFLGLFHGTNYGLQFLFMNAQQMRALLEAEYDITVANSNSCSRYCEGCPDDYSQVVCLWEKAMLAKREWESTKKKQAQKRRLNALPNNPSHLHLSMSIAGLSALMLLLCKVYSLSGMLWDTGILIFGIIIALHRPTMFLNQLVVKEHHYWYWTSLAWLGNLGFKRMANGEHWLRAVAYPVALQFFSQSLNQTTDPQHSVVEYIHNLLFHYHVLFWVPGLITYASALNTVSRYPGLGSLFSIVTSTTLYLAAVSFRLSSSYRINSELFNFAPPWLKNIMTGVDRNQSLNIFRAGLAACLVFLAPQFRFSGRISRKATLVGIVELANLYLWSLTLPEHLVLFTIFDLQLQWLPTQSEKEAVSTRYGPNGVAKENGTSYVNGKSQRDANGHAGNIGNIMDSRTDEETINDNANKTGSLAHGGRSFFQHLTLQTFYTASTSLAVMLACIWPRNDPTIWTVLAPKCLNILLWACFQQLLFNLSCVMEYGFSL</sequence>
<dbReference type="Gene3D" id="3.40.720.10">
    <property type="entry name" value="Alkaline Phosphatase, subunit A"/>
    <property type="match status" value="1"/>
</dbReference>
<dbReference type="InterPro" id="IPR045687">
    <property type="entry name" value="PIGG/GPI7_C"/>
</dbReference>
<reference evidence="4" key="1">
    <citation type="journal article" date="2020" name="Stud. Mycol.">
        <title>101 Dothideomycetes genomes: a test case for predicting lifestyles and emergence of pathogens.</title>
        <authorList>
            <person name="Haridas S."/>
            <person name="Albert R."/>
            <person name="Binder M."/>
            <person name="Bloem J."/>
            <person name="Labutti K."/>
            <person name="Salamov A."/>
            <person name="Andreopoulos B."/>
            <person name="Baker S."/>
            <person name="Barry K."/>
            <person name="Bills G."/>
            <person name="Bluhm B."/>
            <person name="Cannon C."/>
            <person name="Castanera R."/>
            <person name="Culley D."/>
            <person name="Daum C."/>
            <person name="Ezra D."/>
            <person name="Gonzalez J."/>
            <person name="Henrissat B."/>
            <person name="Kuo A."/>
            <person name="Liang C."/>
            <person name="Lipzen A."/>
            <person name="Lutzoni F."/>
            <person name="Magnuson J."/>
            <person name="Mondo S."/>
            <person name="Nolan M."/>
            <person name="Ohm R."/>
            <person name="Pangilinan J."/>
            <person name="Park H.-J."/>
            <person name="Ramirez L."/>
            <person name="Alfaro M."/>
            <person name="Sun H."/>
            <person name="Tritt A."/>
            <person name="Yoshinaga Y."/>
            <person name="Zwiers L.-H."/>
            <person name="Turgeon B."/>
            <person name="Goodwin S."/>
            <person name="Spatafora J."/>
            <person name="Crous P."/>
            <person name="Grigoriev I."/>
        </authorList>
    </citation>
    <scope>NUCLEOTIDE SEQUENCE</scope>
    <source>
        <strain evidence="4">CBS 207.26</strain>
    </source>
</reference>
<name>A0A6A6DZ70_9PEZI</name>
<comment type="caution">
    <text evidence="1">Lacks conserved residue(s) required for the propagation of feature annotation.</text>
</comment>
<evidence type="ECO:0000313" key="5">
    <source>
        <dbReference type="Proteomes" id="UP000800200"/>
    </source>
</evidence>
<feature type="transmembrane region" description="Helical" evidence="1">
    <location>
        <begin position="277"/>
        <end position="294"/>
    </location>
</feature>
<comment type="function">
    <text evidence="1">Ethanolamine phosphate transferase involved in glycosylphosphatidylinositol-anchor biosynthesis. Transfers ethanolamine phosphate to the GPI second mannose.</text>
</comment>
<proteinExistence type="inferred from homology"/>
<feature type="region of interest" description="Disordered" evidence="2">
    <location>
        <begin position="522"/>
        <end position="554"/>
    </location>
</feature>
<dbReference type="SUPFAM" id="SSF53649">
    <property type="entry name" value="Alkaline phosphatase-like"/>
    <property type="match status" value="1"/>
</dbReference>
<dbReference type="GO" id="GO:0006506">
    <property type="term" value="P:GPI anchor biosynthetic process"/>
    <property type="evidence" value="ECO:0007669"/>
    <property type="project" value="UniProtKB-UniPathway"/>
</dbReference>
<dbReference type="InterPro" id="IPR039527">
    <property type="entry name" value="PIGG/GPI7"/>
</dbReference>
<dbReference type="EMBL" id="ML994642">
    <property type="protein sequence ID" value="KAF2183579.1"/>
    <property type="molecule type" value="Genomic_DNA"/>
</dbReference>
<dbReference type="PANTHER" id="PTHR23072:SF0">
    <property type="entry name" value="GPI ETHANOLAMINE PHOSPHATE TRANSFERASE 2"/>
    <property type="match status" value="1"/>
</dbReference>
<organism evidence="4 5">
    <name type="scientific">Zopfia rhizophila CBS 207.26</name>
    <dbReference type="NCBI Taxonomy" id="1314779"/>
    <lineage>
        <taxon>Eukaryota</taxon>
        <taxon>Fungi</taxon>
        <taxon>Dikarya</taxon>
        <taxon>Ascomycota</taxon>
        <taxon>Pezizomycotina</taxon>
        <taxon>Dothideomycetes</taxon>
        <taxon>Dothideomycetes incertae sedis</taxon>
        <taxon>Zopfiaceae</taxon>
        <taxon>Zopfia</taxon>
    </lineage>
</organism>
<feature type="domain" description="GPI ethanolamine phosphate transferase 2 C-terminal" evidence="3">
    <location>
        <begin position="579"/>
        <end position="640"/>
    </location>
</feature>
<keyword evidence="1" id="KW-0337">GPI-anchor biosynthesis</keyword>
<dbReference type="InterPro" id="IPR017850">
    <property type="entry name" value="Alkaline_phosphatase_core_sf"/>
</dbReference>
<keyword evidence="1" id="KW-0812">Transmembrane</keyword>
<dbReference type="GO" id="GO:0051267">
    <property type="term" value="F:CP2 mannose-ethanolamine phosphotransferase activity"/>
    <property type="evidence" value="ECO:0007669"/>
    <property type="project" value="TreeGrafter"/>
</dbReference>
<feature type="transmembrane region" description="Helical" evidence="1">
    <location>
        <begin position="368"/>
        <end position="387"/>
    </location>
</feature>
<comment type="pathway">
    <text evidence="1">Glycolipid biosynthesis; glycosylphosphatidylinositol-anchor biosynthesis.</text>
</comment>
<keyword evidence="1" id="KW-1133">Transmembrane helix</keyword>
<accession>A0A6A6DZ70</accession>
<dbReference type="Proteomes" id="UP000800200">
    <property type="component" value="Unassembled WGS sequence"/>
</dbReference>
<dbReference type="Pfam" id="PF19316">
    <property type="entry name" value="PIGO_PIGG"/>
    <property type="match status" value="2"/>
</dbReference>
<keyword evidence="5" id="KW-1185">Reference proteome</keyword>
<evidence type="ECO:0000256" key="2">
    <source>
        <dbReference type="SAM" id="MobiDB-lite"/>
    </source>
</evidence>
<evidence type="ECO:0000259" key="3">
    <source>
        <dbReference type="Pfam" id="PF19316"/>
    </source>
</evidence>
<dbReference type="PANTHER" id="PTHR23072">
    <property type="entry name" value="PHOSPHATIDYLINOSITOL GLYCAN-RELATED"/>
    <property type="match status" value="1"/>
</dbReference>
<feature type="transmembrane region" description="Helical" evidence="1">
    <location>
        <begin position="450"/>
        <end position="468"/>
    </location>
</feature>
<keyword evidence="1" id="KW-0472">Membrane</keyword>
<dbReference type="GO" id="GO:0005789">
    <property type="term" value="C:endoplasmic reticulum membrane"/>
    <property type="evidence" value="ECO:0007669"/>
    <property type="project" value="UniProtKB-SubCell"/>
</dbReference>
<feature type="transmembrane region" description="Helical" evidence="1">
    <location>
        <begin position="139"/>
        <end position="161"/>
    </location>
</feature>
<feature type="domain" description="GPI ethanolamine phosphate transferase 2 C-terminal" evidence="3">
    <location>
        <begin position="252"/>
        <end position="515"/>
    </location>
</feature>
<protein>
    <recommendedName>
        <fullName evidence="1">GPI ethanolamine phosphate transferase 2</fullName>
    </recommendedName>
</protein>
<feature type="transmembrane region" description="Helical" evidence="1">
    <location>
        <begin position="399"/>
        <end position="417"/>
    </location>
</feature>
<dbReference type="AlphaFoldDB" id="A0A6A6DZ70"/>
<comment type="similarity">
    <text evidence="1">Belongs to the PIGG/PIGN/PIGO family. PIGG subfamily.</text>
</comment>
<evidence type="ECO:0000256" key="1">
    <source>
        <dbReference type="RuleBase" id="RU367106"/>
    </source>
</evidence>
<evidence type="ECO:0000313" key="4">
    <source>
        <dbReference type="EMBL" id="KAF2183579.1"/>
    </source>
</evidence>